<feature type="domain" description="XdhC- CoxI" evidence="2">
    <location>
        <begin position="11"/>
        <end position="78"/>
    </location>
</feature>
<evidence type="ECO:0000313" key="3">
    <source>
        <dbReference type="EMBL" id="OSY48453.1"/>
    </source>
</evidence>
<gene>
    <name evidence="3" type="ORF">BG653_00330</name>
</gene>
<organism evidence="3 4">
    <name type="scientific">Streptomyces platensis</name>
    <dbReference type="NCBI Taxonomy" id="58346"/>
    <lineage>
        <taxon>Bacteria</taxon>
        <taxon>Bacillati</taxon>
        <taxon>Actinomycetota</taxon>
        <taxon>Actinomycetes</taxon>
        <taxon>Kitasatosporales</taxon>
        <taxon>Streptomycetaceae</taxon>
        <taxon>Streptomyces</taxon>
    </lineage>
</organism>
<feature type="region of interest" description="Disordered" evidence="1">
    <location>
        <begin position="257"/>
        <end position="276"/>
    </location>
</feature>
<dbReference type="PANTHER" id="PTHR30388">
    <property type="entry name" value="ALDEHYDE OXIDOREDUCTASE MOLYBDENUM COFACTOR ASSEMBLY PROTEIN"/>
    <property type="match status" value="1"/>
</dbReference>
<dbReference type="InterPro" id="IPR003777">
    <property type="entry name" value="XdhC_CoxI"/>
</dbReference>
<dbReference type="PANTHER" id="PTHR30388:SF4">
    <property type="entry name" value="MOLYBDENUM COFACTOR INSERTION CHAPERONE PAOD"/>
    <property type="match status" value="1"/>
</dbReference>
<sequence>MLDLADALHRWLAEGRDVAVATVVAVDGSAPRGPGAALAVDSRGTVIGSVSGGCVEAAVHDLYAQALQDGQVVLERFGPGPEDAFAVGLTCGGAIEVLVTPIRAHTPGRQVWAAALAAATGGAAAALALVTRGPAELLGRPLLPPHPRGPQSPAARGRPHRTRTGPAPLTDRPRPRGPYPRGDRPVDRGRDRRDTPGRHGRPADRLADPHSPRCAPAKIGPGRTACGRMTRPGPGARRQGGSARTSHLARGVCHAPWGRREPRPPRADEGTLRTRPKAGGPRYARWLISGGWVAGWAGGLRGLRRLICRAPDRAGMRI</sequence>
<comment type="caution">
    <text evidence="3">The sequence shown here is derived from an EMBL/GenBank/DDBJ whole genome shotgun (WGS) entry which is preliminary data.</text>
</comment>
<protein>
    <submittedName>
        <fullName evidence="3">XdhC and CoxI family protein</fullName>
    </submittedName>
</protein>
<feature type="compositionally biased region" description="Basic and acidic residues" evidence="1">
    <location>
        <begin position="258"/>
        <end position="272"/>
    </location>
</feature>
<feature type="compositionally biased region" description="Basic and acidic residues" evidence="1">
    <location>
        <begin position="181"/>
        <end position="211"/>
    </location>
</feature>
<keyword evidence="4" id="KW-1185">Reference proteome</keyword>
<proteinExistence type="predicted"/>
<dbReference type="Proteomes" id="UP000194225">
    <property type="component" value="Unassembled WGS sequence"/>
</dbReference>
<accession>A0ABX3Y5X0</accession>
<evidence type="ECO:0000313" key="4">
    <source>
        <dbReference type="Proteomes" id="UP000194225"/>
    </source>
</evidence>
<dbReference type="InterPro" id="IPR052698">
    <property type="entry name" value="MoCofactor_Util/Proc"/>
</dbReference>
<dbReference type="EMBL" id="MIGA01000001">
    <property type="protein sequence ID" value="OSY48453.1"/>
    <property type="molecule type" value="Genomic_DNA"/>
</dbReference>
<name>A0ABX3Y5X0_STRPT</name>
<reference evidence="3 4" key="1">
    <citation type="submission" date="2016-09" db="EMBL/GenBank/DDBJ databases">
        <title>Streptomyces platensis DSM40041, a candidate organism with high potential of specific P450 cytochromes.</title>
        <authorList>
            <person name="Grumaz C."/>
            <person name="Vainshtein Y."/>
            <person name="Kirstahler P."/>
            <person name="Sohn K."/>
        </authorList>
    </citation>
    <scope>NUCLEOTIDE SEQUENCE [LARGE SCALE GENOMIC DNA]</scope>
    <source>
        <strain evidence="3 4">DSM 40041</strain>
    </source>
</reference>
<evidence type="ECO:0000259" key="2">
    <source>
        <dbReference type="Pfam" id="PF02625"/>
    </source>
</evidence>
<dbReference type="Pfam" id="PF02625">
    <property type="entry name" value="XdhC_CoxI"/>
    <property type="match status" value="1"/>
</dbReference>
<feature type="region of interest" description="Disordered" evidence="1">
    <location>
        <begin position="138"/>
        <end position="248"/>
    </location>
</feature>
<evidence type="ECO:0000256" key="1">
    <source>
        <dbReference type="SAM" id="MobiDB-lite"/>
    </source>
</evidence>